<dbReference type="EMBL" id="JAPXFL010000014">
    <property type="protein sequence ID" value="KAK9497499.1"/>
    <property type="molecule type" value="Genomic_DNA"/>
</dbReference>
<keyword evidence="3 4" id="KW-0443">Lipid metabolism</keyword>
<dbReference type="Gene3D" id="3.40.1090.10">
    <property type="entry name" value="Cytosolic phospholipase A2 catalytic domain"/>
    <property type="match status" value="1"/>
</dbReference>
<protein>
    <recommendedName>
        <fullName evidence="5">PNPLA domain-containing protein</fullName>
    </recommendedName>
</protein>
<feature type="active site" description="Proton acceptor" evidence="4">
    <location>
        <position position="297"/>
    </location>
</feature>
<evidence type="ECO:0000256" key="1">
    <source>
        <dbReference type="ARBA" id="ARBA00022801"/>
    </source>
</evidence>
<dbReference type="GO" id="GO:0047499">
    <property type="term" value="F:calcium-independent phospholipase A2 activity"/>
    <property type="evidence" value="ECO:0007669"/>
    <property type="project" value="TreeGrafter"/>
</dbReference>
<dbReference type="InterPro" id="IPR045217">
    <property type="entry name" value="PNPLA8-like"/>
</dbReference>
<feature type="domain" description="PNPLA" evidence="5">
    <location>
        <begin position="115"/>
        <end position="310"/>
    </location>
</feature>
<evidence type="ECO:0000313" key="6">
    <source>
        <dbReference type="EMBL" id="KAK9497499.1"/>
    </source>
</evidence>
<name>A0AAW1CMM7_9HEMI</name>
<reference evidence="6 7" key="1">
    <citation type="submission" date="2022-12" db="EMBL/GenBank/DDBJ databases">
        <title>Chromosome-level genome assembly of true bugs.</title>
        <authorList>
            <person name="Ma L."/>
            <person name="Li H."/>
        </authorList>
    </citation>
    <scope>NUCLEOTIDE SEQUENCE [LARGE SCALE GENOMIC DNA]</scope>
    <source>
        <strain evidence="6">Lab_2022b</strain>
    </source>
</reference>
<dbReference type="PROSITE" id="PS51635">
    <property type="entry name" value="PNPLA"/>
    <property type="match status" value="1"/>
</dbReference>
<dbReference type="Proteomes" id="UP001461498">
    <property type="component" value="Unassembled WGS sequence"/>
</dbReference>
<feature type="short sequence motif" description="GXGXXG" evidence="4">
    <location>
        <begin position="119"/>
        <end position="124"/>
    </location>
</feature>
<keyword evidence="2 4" id="KW-0442">Lipid degradation</keyword>
<gene>
    <name evidence="6" type="ORF">O3M35_004205</name>
</gene>
<dbReference type="GO" id="GO:0019369">
    <property type="term" value="P:arachidonate metabolic process"/>
    <property type="evidence" value="ECO:0007669"/>
    <property type="project" value="TreeGrafter"/>
</dbReference>
<feature type="active site" description="Nucleophile" evidence="4">
    <location>
        <position position="153"/>
    </location>
</feature>
<dbReference type="PANTHER" id="PTHR24185:SF1">
    <property type="entry name" value="CALCIUM-INDEPENDENT PHOSPHOLIPASE A2-GAMMA"/>
    <property type="match status" value="1"/>
</dbReference>
<sequence length="454" mass="51433">MKSKIIKVPDTKIPEWKTLNLASSRESVNVKTLRLLSGLVAADKISSRLRRLEDLYHHLLAHPETIAFACKRNAVQILLVMRNSLRDKITLELIGQLLAIFGYVDPPKSRGLRILSIDGGGMRGIAVIKMLEKIENLSGKKVYELFDFICGVSTGAIIACCLVPPHCMPLDKVHQLYRTMSSKVFNQSAFWGTSKLMWNHAYYDTAIWENLLKDYVGNSVLIDTAKYSNCPKIAVISTIVNHSKVAPYIFRNYGNPYNRSSEYHGGFQHSMFEAIRASAAAPTIFEEFRTGNILHQDGGIIVNNPTAVALHEAKLLWPNEHISCIVSCGTGRYDPLPMTDQLRNLKEGSTSWKSMLDKILESATDTESIHTLISDILPEGVYFRLNPHLSGMVSMDDINDERISRLEEDTNMYCRRNEEKFVEISKILVTKRSVFQQTYDKLLYHTKLFKSKIN</sequence>
<dbReference type="CDD" id="cd07211">
    <property type="entry name" value="Pat_PNPLA8"/>
    <property type="match status" value="1"/>
</dbReference>
<dbReference type="InterPro" id="IPR002641">
    <property type="entry name" value="PNPLA_dom"/>
</dbReference>
<feature type="short sequence motif" description="DGA/G" evidence="4">
    <location>
        <begin position="297"/>
        <end position="299"/>
    </location>
</feature>
<keyword evidence="1 4" id="KW-0378">Hydrolase</keyword>
<keyword evidence="7" id="KW-1185">Reference proteome</keyword>
<dbReference type="Pfam" id="PF01734">
    <property type="entry name" value="Patatin"/>
    <property type="match status" value="1"/>
</dbReference>
<dbReference type="InterPro" id="IPR016035">
    <property type="entry name" value="Acyl_Trfase/lysoPLipase"/>
</dbReference>
<dbReference type="PANTHER" id="PTHR24185">
    <property type="entry name" value="CALCIUM-INDEPENDENT PHOSPHOLIPASE A2-GAMMA"/>
    <property type="match status" value="1"/>
</dbReference>
<dbReference type="GO" id="GO:0016042">
    <property type="term" value="P:lipid catabolic process"/>
    <property type="evidence" value="ECO:0007669"/>
    <property type="project" value="UniProtKB-UniRule"/>
</dbReference>
<evidence type="ECO:0000313" key="7">
    <source>
        <dbReference type="Proteomes" id="UP001461498"/>
    </source>
</evidence>
<evidence type="ECO:0000256" key="2">
    <source>
        <dbReference type="ARBA" id="ARBA00022963"/>
    </source>
</evidence>
<organism evidence="6 7">
    <name type="scientific">Rhynocoris fuscipes</name>
    <dbReference type="NCBI Taxonomy" id="488301"/>
    <lineage>
        <taxon>Eukaryota</taxon>
        <taxon>Metazoa</taxon>
        <taxon>Ecdysozoa</taxon>
        <taxon>Arthropoda</taxon>
        <taxon>Hexapoda</taxon>
        <taxon>Insecta</taxon>
        <taxon>Pterygota</taxon>
        <taxon>Neoptera</taxon>
        <taxon>Paraneoptera</taxon>
        <taxon>Hemiptera</taxon>
        <taxon>Heteroptera</taxon>
        <taxon>Panheteroptera</taxon>
        <taxon>Cimicomorpha</taxon>
        <taxon>Reduviidae</taxon>
        <taxon>Harpactorinae</taxon>
        <taxon>Harpactorini</taxon>
        <taxon>Rhynocoris</taxon>
    </lineage>
</organism>
<feature type="short sequence motif" description="GXSXG" evidence="4">
    <location>
        <begin position="151"/>
        <end position="155"/>
    </location>
</feature>
<accession>A0AAW1CMM7</accession>
<evidence type="ECO:0000256" key="4">
    <source>
        <dbReference type="PROSITE-ProRule" id="PRU01161"/>
    </source>
</evidence>
<dbReference type="GO" id="GO:0016020">
    <property type="term" value="C:membrane"/>
    <property type="evidence" value="ECO:0007669"/>
    <property type="project" value="TreeGrafter"/>
</dbReference>
<dbReference type="SUPFAM" id="SSF52151">
    <property type="entry name" value="FabD/lysophospholipase-like"/>
    <property type="match status" value="1"/>
</dbReference>
<comment type="caution">
    <text evidence="6">The sequence shown here is derived from an EMBL/GenBank/DDBJ whole genome shotgun (WGS) entry which is preliminary data.</text>
</comment>
<evidence type="ECO:0000256" key="3">
    <source>
        <dbReference type="ARBA" id="ARBA00023098"/>
    </source>
</evidence>
<evidence type="ECO:0000259" key="5">
    <source>
        <dbReference type="PROSITE" id="PS51635"/>
    </source>
</evidence>
<proteinExistence type="predicted"/>
<dbReference type="AlphaFoldDB" id="A0AAW1CMM7"/>